<dbReference type="Gene3D" id="1.10.10.60">
    <property type="entry name" value="Homeodomain-like"/>
    <property type="match status" value="1"/>
</dbReference>
<evidence type="ECO:0000256" key="1">
    <source>
        <dbReference type="ARBA" id="ARBA00023015"/>
    </source>
</evidence>
<reference evidence="5" key="1">
    <citation type="journal article" date="2014" name="Int. J. Syst. Evol. Microbiol.">
        <title>Complete genome sequence of Corynebacterium casei LMG S-19264T (=DSM 44701T), isolated from a smear-ripened cheese.</title>
        <authorList>
            <consortium name="US DOE Joint Genome Institute (JGI-PGF)"/>
            <person name="Walter F."/>
            <person name="Albersmeier A."/>
            <person name="Kalinowski J."/>
            <person name="Ruckert C."/>
        </authorList>
    </citation>
    <scope>NUCLEOTIDE SEQUENCE</scope>
    <source>
        <strain evidence="5">KCTC 42097</strain>
    </source>
</reference>
<organism evidence="5 6">
    <name type="scientific">Limoniibacter endophyticus</name>
    <dbReference type="NCBI Taxonomy" id="1565040"/>
    <lineage>
        <taxon>Bacteria</taxon>
        <taxon>Pseudomonadati</taxon>
        <taxon>Pseudomonadota</taxon>
        <taxon>Alphaproteobacteria</taxon>
        <taxon>Hyphomicrobiales</taxon>
        <taxon>Bartonellaceae</taxon>
        <taxon>Limoniibacter</taxon>
    </lineage>
</organism>
<dbReference type="InterPro" id="IPR050204">
    <property type="entry name" value="AraC_XylS_family_regulators"/>
</dbReference>
<keyword evidence="2" id="KW-0238">DNA-binding</keyword>
<dbReference type="InterPro" id="IPR018062">
    <property type="entry name" value="HTH_AraC-typ_CS"/>
</dbReference>
<dbReference type="SUPFAM" id="SSF46689">
    <property type="entry name" value="Homeodomain-like"/>
    <property type="match status" value="1"/>
</dbReference>
<protein>
    <recommendedName>
        <fullName evidence="4">HTH araC/xylS-type domain-containing protein</fullName>
    </recommendedName>
</protein>
<dbReference type="PANTHER" id="PTHR46796">
    <property type="entry name" value="HTH-TYPE TRANSCRIPTIONAL ACTIVATOR RHAS-RELATED"/>
    <property type="match status" value="1"/>
</dbReference>
<dbReference type="Pfam" id="PF14525">
    <property type="entry name" value="AraC_binding_2"/>
    <property type="match status" value="1"/>
</dbReference>
<dbReference type="GO" id="GO:0003700">
    <property type="term" value="F:DNA-binding transcription factor activity"/>
    <property type="evidence" value="ECO:0007669"/>
    <property type="project" value="InterPro"/>
</dbReference>
<accession>A0A8J3DPU8</accession>
<dbReference type="InterPro" id="IPR018060">
    <property type="entry name" value="HTH_AraC"/>
</dbReference>
<sequence>MGNNQMSNAGYMYRLSPSLDSFQATMSGLLRPCRISQKSSRSYRTEVSHGRMKPFGLTAIRIGGQARIEVDAHRDMTLLQIPLQGNFISRDQRGDGLLYSAGINAQLVDAHSPIDLEFHPSTRMLIFNLNDSQIDILGGKALVEQFTHNKRVISFNTGAGRAFYHLAEFVMKEIETDREAFFDGGLADRLEDSLLASLAAALDAMPQQKPRATAVPCYVQRAERFMADNLDKNLTLGEIVTVTGASARTLHRTFREVRGDTPLGVLKTMRLEKVHAELIRGTCGAGDITRVAMRWGFNHMGLFAADYRNRFGMAPSETVRRARSS</sequence>
<dbReference type="SMART" id="SM00342">
    <property type="entry name" value="HTH_ARAC"/>
    <property type="match status" value="1"/>
</dbReference>
<keyword evidence="1" id="KW-0805">Transcription regulation</keyword>
<dbReference type="EMBL" id="BMZO01000005">
    <property type="protein sequence ID" value="GHC70290.1"/>
    <property type="molecule type" value="Genomic_DNA"/>
</dbReference>
<evidence type="ECO:0000256" key="3">
    <source>
        <dbReference type="ARBA" id="ARBA00023163"/>
    </source>
</evidence>
<evidence type="ECO:0000259" key="4">
    <source>
        <dbReference type="PROSITE" id="PS01124"/>
    </source>
</evidence>
<dbReference type="PROSITE" id="PS00041">
    <property type="entry name" value="HTH_ARAC_FAMILY_1"/>
    <property type="match status" value="1"/>
</dbReference>
<reference evidence="5" key="2">
    <citation type="submission" date="2020-09" db="EMBL/GenBank/DDBJ databases">
        <authorList>
            <person name="Sun Q."/>
            <person name="Kim S."/>
        </authorList>
    </citation>
    <scope>NUCLEOTIDE SEQUENCE</scope>
    <source>
        <strain evidence="5">KCTC 42097</strain>
    </source>
</reference>
<dbReference type="InterPro" id="IPR009057">
    <property type="entry name" value="Homeodomain-like_sf"/>
</dbReference>
<gene>
    <name evidence="5" type="ORF">GCM10010136_16420</name>
</gene>
<keyword evidence="6" id="KW-1185">Reference proteome</keyword>
<dbReference type="AlphaFoldDB" id="A0A8J3DPU8"/>
<dbReference type="InterPro" id="IPR035418">
    <property type="entry name" value="AraC-bd_2"/>
</dbReference>
<comment type="caution">
    <text evidence="5">The sequence shown here is derived from an EMBL/GenBank/DDBJ whole genome shotgun (WGS) entry which is preliminary data.</text>
</comment>
<dbReference type="Pfam" id="PF12833">
    <property type="entry name" value="HTH_18"/>
    <property type="match status" value="1"/>
</dbReference>
<dbReference type="GO" id="GO:0043565">
    <property type="term" value="F:sequence-specific DNA binding"/>
    <property type="evidence" value="ECO:0007669"/>
    <property type="project" value="InterPro"/>
</dbReference>
<evidence type="ECO:0000313" key="6">
    <source>
        <dbReference type="Proteomes" id="UP000641137"/>
    </source>
</evidence>
<proteinExistence type="predicted"/>
<keyword evidence="3" id="KW-0804">Transcription</keyword>
<dbReference type="PANTHER" id="PTHR46796:SF6">
    <property type="entry name" value="ARAC SUBFAMILY"/>
    <property type="match status" value="1"/>
</dbReference>
<evidence type="ECO:0000256" key="2">
    <source>
        <dbReference type="ARBA" id="ARBA00023125"/>
    </source>
</evidence>
<feature type="domain" description="HTH araC/xylS-type" evidence="4">
    <location>
        <begin position="220"/>
        <end position="321"/>
    </location>
</feature>
<evidence type="ECO:0000313" key="5">
    <source>
        <dbReference type="EMBL" id="GHC70290.1"/>
    </source>
</evidence>
<name>A0A8J3DPU8_9HYPH</name>
<dbReference type="Proteomes" id="UP000641137">
    <property type="component" value="Unassembled WGS sequence"/>
</dbReference>
<dbReference type="PROSITE" id="PS01124">
    <property type="entry name" value="HTH_ARAC_FAMILY_2"/>
    <property type="match status" value="1"/>
</dbReference>